<name>A0ABS7FUR1_9ACTN</name>
<accession>A0ABS7FUR1</accession>
<proteinExistence type="predicted"/>
<evidence type="ECO:0000313" key="3">
    <source>
        <dbReference type="Proteomes" id="UP000774570"/>
    </source>
</evidence>
<comment type="caution">
    <text evidence="2">The sequence shown here is derived from an EMBL/GenBank/DDBJ whole genome shotgun (WGS) entry which is preliminary data.</text>
</comment>
<organism evidence="2 3">
    <name type="scientific">Actinomadura parmotrematis</name>
    <dbReference type="NCBI Taxonomy" id="2864039"/>
    <lineage>
        <taxon>Bacteria</taxon>
        <taxon>Bacillati</taxon>
        <taxon>Actinomycetota</taxon>
        <taxon>Actinomycetes</taxon>
        <taxon>Streptosporangiales</taxon>
        <taxon>Thermomonosporaceae</taxon>
        <taxon>Actinomadura</taxon>
    </lineage>
</organism>
<reference evidence="2 3" key="1">
    <citation type="submission" date="2021-07" db="EMBL/GenBank/DDBJ databases">
        <title>Actinomadura sp. PM05-2 isolated from lichen.</title>
        <authorList>
            <person name="Somphong A."/>
            <person name="Phongsopitanun W."/>
            <person name="Tanasupawat S."/>
            <person name="Peongsungnone V."/>
        </authorList>
    </citation>
    <scope>NUCLEOTIDE SEQUENCE [LARGE SCALE GENOMIC DNA]</scope>
    <source>
        <strain evidence="2 3">PM05-2</strain>
    </source>
</reference>
<dbReference type="RefSeq" id="WP_220167256.1">
    <property type="nucleotide sequence ID" value="NZ_JAIBOA010000009.1"/>
</dbReference>
<keyword evidence="3" id="KW-1185">Reference proteome</keyword>
<sequence length="398" mass="44955">MRGGRPHARPRPAGAADPFPHDDDCSRLLARLLEGLQMTLSPLDDHPIHQAPEVMRHVATSDRNFYDRYYFNVHGCSDELMMLVGMGQYPNLGVTDAFAVVRYGPLHKVVRASRELGDDRMDTTIGPFRIEVLEGLKRLRVTLGDNEHGLAFDLTWEGAIPAQLEPPHFLRWQERVVFDSRRLAQTGRWTGHIVVDGERIEVTPDRWWGSRDRSWGIRPVGEPEPPGIQAKNPGTFYWMYAPMQFDDHAVLCIVQEDDKGRRILEEAVRVRPDGSEPEYLGRPEYRPSYRPGTREVETAVLAFAPPGGEPFEIAVTPVLPVHLMVGTGYGLEPDWKHGMYQGPDLKVQGVTYDVRKPDDAARMWGMVDSVARFEYAGGTGYGLFEYWALGPHPSFPGE</sequence>
<dbReference type="SUPFAM" id="SSF159245">
    <property type="entry name" value="AttH-like"/>
    <property type="match status" value="1"/>
</dbReference>
<feature type="compositionally biased region" description="Basic residues" evidence="1">
    <location>
        <begin position="1"/>
        <end position="10"/>
    </location>
</feature>
<dbReference type="Proteomes" id="UP000774570">
    <property type="component" value="Unassembled WGS sequence"/>
</dbReference>
<feature type="region of interest" description="Disordered" evidence="1">
    <location>
        <begin position="1"/>
        <end position="21"/>
    </location>
</feature>
<dbReference type="EMBL" id="JAIBOA010000009">
    <property type="protein sequence ID" value="MBW8484031.1"/>
    <property type="molecule type" value="Genomic_DNA"/>
</dbReference>
<evidence type="ECO:0000313" key="2">
    <source>
        <dbReference type="EMBL" id="MBW8484031.1"/>
    </source>
</evidence>
<gene>
    <name evidence="2" type="ORF">K1Y72_16710</name>
</gene>
<protein>
    <submittedName>
        <fullName evidence="2">Uncharacterized protein</fullName>
    </submittedName>
</protein>
<evidence type="ECO:0000256" key="1">
    <source>
        <dbReference type="SAM" id="MobiDB-lite"/>
    </source>
</evidence>